<dbReference type="GO" id="GO:0005524">
    <property type="term" value="F:ATP binding"/>
    <property type="evidence" value="ECO:0007669"/>
    <property type="project" value="UniProtKB-UniRule"/>
</dbReference>
<evidence type="ECO:0000259" key="12">
    <source>
        <dbReference type="Pfam" id="PF00294"/>
    </source>
</evidence>
<comment type="similarity">
    <text evidence="11">In the C-terminal section; belongs to the cytidylyltransferase family.</text>
</comment>
<evidence type="ECO:0000256" key="4">
    <source>
        <dbReference type="ARBA" id="ARBA00022695"/>
    </source>
</evidence>
<dbReference type="InterPro" id="IPR011914">
    <property type="entry name" value="RfaE_dom_II"/>
</dbReference>
<dbReference type="GO" id="GO:0005829">
    <property type="term" value="C:cytosol"/>
    <property type="evidence" value="ECO:0007669"/>
    <property type="project" value="TreeGrafter"/>
</dbReference>
<dbReference type="PANTHER" id="PTHR46969">
    <property type="entry name" value="BIFUNCTIONAL PROTEIN HLDE"/>
    <property type="match status" value="1"/>
</dbReference>
<dbReference type="EMBL" id="RSDW01000001">
    <property type="protein sequence ID" value="RSL15578.1"/>
    <property type="molecule type" value="Genomic_DNA"/>
</dbReference>
<comment type="pathway">
    <text evidence="11">Nucleotide-sugar biosynthesis; ADP-L-glycero-beta-D-manno-heptose biosynthesis; ADP-L-glycero-beta-D-manno-heptose from D-glycero-beta-D-manno-heptose 7-phosphate: step 3/4.</text>
</comment>
<evidence type="ECO:0000313" key="14">
    <source>
        <dbReference type="EMBL" id="RSL15578.1"/>
    </source>
</evidence>
<dbReference type="OrthoDB" id="9802794at2"/>
<keyword evidence="7 11" id="KW-0067">ATP-binding</keyword>
<evidence type="ECO:0000313" key="15">
    <source>
        <dbReference type="Proteomes" id="UP000269669"/>
    </source>
</evidence>
<sequence length="495" mass="52615">MLPELHSILNLLEGGFSQLKVLVVGDIMLDRYIHGEVDRISPEAPVPVIRHAQRYERAGGAANVAMNLAGLGCQTFLAGFWGTDTEQSELAAIMQRAGIDTAAVVSGSLPTISKTRIVGRMQQLLRLDIESHDAHPAIEAQRLLERATELVSKVHAVILSDYAKGALSDALCEAVIYAARVASIPVLADPKTPDFSKYSGATTVCPNLGELSAATGIPASQTEALLAAGQALLSEHDFKFLTVTMSEKGISVLRPDGTYHSPARAREVFDVSGAGDTVIATLAASLAGGLQIETAVELANLAAGIVVGKAGTVPIARHELIVALTPSTGLTAGEKILDLERIQKRVTEWRAAGETIVFTNGCFDLLHVGHITLLEVCRRFGSKLVLGLNADASVCRLKGPTRPIVAERERARVMAALAAVDAVVLFDEDTPLDLIRALKPNVLVKGGDYTIETVVGHEEVIAFGGRVEIVPTVEGFSTTNIVKKLITNPAEREEK</sequence>
<dbReference type="Pfam" id="PF01467">
    <property type="entry name" value="CTP_transf_like"/>
    <property type="match status" value="1"/>
</dbReference>
<dbReference type="NCBIfam" id="TIGR00125">
    <property type="entry name" value="cyt_tran_rel"/>
    <property type="match status" value="1"/>
</dbReference>
<keyword evidence="9 11" id="KW-0119">Carbohydrate metabolism</keyword>
<dbReference type="NCBIfam" id="TIGR02199">
    <property type="entry name" value="rfaE_dom_II"/>
    <property type="match status" value="1"/>
</dbReference>
<evidence type="ECO:0000256" key="1">
    <source>
        <dbReference type="ARBA" id="ARBA00002319"/>
    </source>
</evidence>
<dbReference type="GO" id="GO:0016773">
    <property type="term" value="F:phosphotransferase activity, alcohol group as acceptor"/>
    <property type="evidence" value="ECO:0007669"/>
    <property type="project" value="InterPro"/>
</dbReference>
<feature type="binding site" evidence="11">
    <location>
        <begin position="207"/>
        <end position="210"/>
    </location>
    <ligand>
        <name>ATP</name>
        <dbReference type="ChEBI" id="CHEBI:30616"/>
    </ligand>
</feature>
<dbReference type="Pfam" id="PF00294">
    <property type="entry name" value="PfkB"/>
    <property type="match status" value="1"/>
</dbReference>
<comment type="catalytic activity">
    <reaction evidence="11">
        <text>D-glycero-beta-D-manno-heptose 7-phosphate + ATP = D-glycero-beta-D-manno-heptose 1,7-bisphosphate + ADP + H(+)</text>
        <dbReference type="Rhea" id="RHEA:27473"/>
        <dbReference type="ChEBI" id="CHEBI:15378"/>
        <dbReference type="ChEBI" id="CHEBI:30616"/>
        <dbReference type="ChEBI" id="CHEBI:60204"/>
        <dbReference type="ChEBI" id="CHEBI:60208"/>
        <dbReference type="ChEBI" id="CHEBI:456216"/>
        <dbReference type="EC" id="2.7.1.167"/>
    </reaction>
</comment>
<comment type="subunit">
    <text evidence="11">Homodimer.</text>
</comment>
<keyword evidence="5 11" id="KW-0547">Nucleotide-binding</keyword>
<evidence type="ECO:0000256" key="10">
    <source>
        <dbReference type="ARBA" id="ARBA00047428"/>
    </source>
</evidence>
<evidence type="ECO:0000256" key="8">
    <source>
        <dbReference type="ARBA" id="ARBA00023268"/>
    </source>
</evidence>
<protein>
    <recommendedName>
        <fullName evidence="11">Bifunctional protein HldE</fullName>
    </recommendedName>
    <domain>
        <recommendedName>
            <fullName evidence="11">D-beta-D-heptose 7-phosphate kinase</fullName>
            <ecNumber evidence="11">2.7.1.167</ecNumber>
        </recommendedName>
        <alternativeName>
            <fullName evidence="11">D-beta-D-heptose 7-phosphotransferase</fullName>
        </alternativeName>
        <alternativeName>
            <fullName evidence="11">D-glycero-beta-D-manno-heptose-7-phosphate kinase</fullName>
        </alternativeName>
    </domain>
    <domain>
        <recommendedName>
            <fullName evidence="11">D-beta-D-heptose 1-phosphate adenylyltransferase</fullName>
            <ecNumber evidence="11">2.7.7.70</ecNumber>
        </recommendedName>
        <alternativeName>
            <fullName evidence="11">D-glycero-beta-D-manno-heptose 1-phosphate adenylyltransferase</fullName>
        </alternativeName>
    </domain>
</protein>
<dbReference type="SUPFAM" id="SSF53613">
    <property type="entry name" value="Ribokinase-like"/>
    <property type="match status" value="1"/>
</dbReference>
<keyword evidence="8 11" id="KW-0511">Multifunctional enzyme</keyword>
<evidence type="ECO:0000259" key="13">
    <source>
        <dbReference type="Pfam" id="PF01467"/>
    </source>
</evidence>
<accession>A0A3R9WF06</accession>
<comment type="caution">
    <text evidence="14">The sequence shown here is derived from an EMBL/GenBank/DDBJ whole genome shotgun (WGS) entry which is preliminary data.</text>
</comment>
<evidence type="ECO:0000256" key="2">
    <source>
        <dbReference type="ARBA" id="ARBA00003753"/>
    </source>
</evidence>
<dbReference type="InterPro" id="IPR011611">
    <property type="entry name" value="PfkB_dom"/>
</dbReference>
<dbReference type="FunFam" id="3.40.1190.20:FF:000002">
    <property type="entry name" value="Bifunctional protein HldE"/>
    <property type="match status" value="1"/>
</dbReference>
<dbReference type="RefSeq" id="WP_125484304.1">
    <property type="nucleotide sequence ID" value="NZ_RSDW01000001.1"/>
</dbReference>
<dbReference type="InterPro" id="IPR011913">
    <property type="entry name" value="RfaE_dom_I"/>
</dbReference>
<feature type="region of interest" description="Ribokinase" evidence="11">
    <location>
        <begin position="1"/>
        <end position="331"/>
    </location>
</feature>
<keyword evidence="4 11" id="KW-0548">Nucleotidyltransferase</keyword>
<dbReference type="NCBIfam" id="TIGR02198">
    <property type="entry name" value="rfaE_dom_I"/>
    <property type="match status" value="1"/>
</dbReference>
<keyword evidence="15" id="KW-1185">Reference proteome</keyword>
<dbReference type="Proteomes" id="UP000269669">
    <property type="component" value="Unassembled WGS sequence"/>
</dbReference>
<reference evidence="14 15" key="1">
    <citation type="submission" date="2018-12" db="EMBL/GenBank/DDBJ databases">
        <title>Sequencing of bacterial isolates from soil warming experiment in Harvard Forest, Massachusetts, USA.</title>
        <authorList>
            <person name="Deangelis K."/>
        </authorList>
    </citation>
    <scope>NUCLEOTIDE SEQUENCE [LARGE SCALE GENOMIC DNA]</scope>
    <source>
        <strain evidence="14 15">EB153</strain>
    </source>
</reference>
<gene>
    <name evidence="11" type="primary">hldE</name>
    <name evidence="14" type="ORF">EDE15_1069</name>
</gene>
<dbReference type="SUPFAM" id="SSF52374">
    <property type="entry name" value="Nucleotidylyl transferase"/>
    <property type="match status" value="1"/>
</dbReference>
<dbReference type="GO" id="GO:0033786">
    <property type="term" value="F:heptose-1-phosphate adenylyltransferase activity"/>
    <property type="evidence" value="ECO:0007669"/>
    <property type="project" value="UniProtKB-UniRule"/>
</dbReference>
<dbReference type="InterPro" id="IPR023030">
    <property type="entry name" value="Bifunc_HldE"/>
</dbReference>
<dbReference type="Gene3D" id="3.40.1190.20">
    <property type="match status" value="1"/>
</dbReference>
<proteinExistence type="inferred from homology"/>
<comment type="catalytic activity">
    <reaction evidence="10 11">
        <text>D-glycero-beta-D-manno-heptose 1-phosphate + ATP + H(+) = ADP-D-glycero-beta-D-manno-heptose + diphosphate</text>
        <dbReference type="Rhea" id="RHEA:27465"/>
        <dbReference type="ChEBI" id="CHEBI:15378"/>
        <dbReference type="ChEBI" id="CHEBI:30616"/>
        <dbReference type="ChEBI" id="CHEBI:33019"/>
        <dbReference type="ChEBI" id="CHEBI:59967"/>
        <dbReference type="ChEBI" id="CHEBI:61593"/>
        <dbReference type="EC" id="2.7.7.70"/>
    </reaction>
</comment>
<evidence type="ECO:0000256" key="9">
    <source>
        <dbReference type="ARBA" id="ARBA00023277"/>
    </source>
</evidence>
<dbReference type="AlphaFoldDB" id="A0A3R9WF06"/>
<evidence type="ECO:0000256" key="6">
    <source>
        <dbReference type="ARBA" id="ARBA00022777"/>
    </source>
</evidence>
<dbReference type="Gene3D" id="3.40.50.620">
    <property type="entry name" value="HUPs"/>
    <property type="match status" value="1"/>
</dbReference>
<dbReference type="PANTHER" id="PTHR46969:SF1">
    <property type="entry name" value="BIFUNCTIONAL PROTEIN HLDE"/>
    <property type="match status" value="1"/>
</dbReference>
<evidence type="ECO:0000256" key="3">
    <source>
        <dbReference type="ARBA" id="ARBA00022679"/>
    </source>
</evidence>
<comment type="similarity">
    <text evidence="11">In the N-terminal section; belongs to the carbohydrate kinase PfkB family.</text>
</comment>
<dbReference type="GO" id="GO:0097171">
    <property type="term" value="P:ADP-L-glycero-beta-D-manno-heptose biosynthetic process"/>
    <property type="evidence" value="ECO:0007669"/>
    <property type="project" value="UniProtKB-UniPathway"/>
</dbReference>
<comment type="function">
    <text evidence="2 11">Catalyzes the ADP transfer from ATP to D-glycero-beta-D-manno-heptose 1-phosphate, yielding ADP-D-glycero-beta-D-manno-heptose.</text>
</comment>
<comment type="function">
    <text evidence="1 11">Catalyzes the phosphorylation of D-glycero-D-manno-heptose 7-phosphate at the C-1 position to selectively form D-glycero-beta-D-manno-heptose-1,7-bisphosphate.</text>
</comment>
<feature type="active site" evidence="11">
    <location>
        <position position="276"/>
    </location>
</feature>
<dbReference type="GO" id="GO:0033785">
    <property type="term" value="F:heptose 7-phosphate kinase activity"/>
    <property type="evidence" value="ECO:0007669"/>
    <property type="project" value="UniProtKB-UniRule"/>
</dbReference>
<keyword evidence="6 11" id="KW-0418">Kinase</keyword>
<dbReference type="CDD" id="cd01172">
    <property type="entry name" value="RfaE_like"/>
    <property type="match status" value="1"/>
</dbReference>
<feature type="region of interest" description="Cytidylyltransferase" evidence="11">
    <location>
        <begin position="358"/>
        <end position="495"/>
    </location>
</feature>
<evidence type="ECO:0000256" key="5">
    <source>
        <dbReference type="ARBA" id="ARBA00022741"/>
    </source>
</evidence>
<feature type="domain" description="Cytidyltransferase-like" evidence="13">
    <location>
        <begin position="358"/>
        <end position="482"/>
    </location>
</feature>
<feature type="domain" description="Carbohydrate kinase PfkB" evidence="12">
    <location>
        <begin position="20"/>
        <end position="313"/>
    </location>
</feature>
<evidence type="ECO:0000256" key="11">
    <source>
        <dbReference type="HAMAP-Rule" id="MF_01603"/>
    </source>
</evidence>
<dbReference type="InterPro" id="IPR004821">
    <property type="entry name" value="Cyt_trans-like"/>
</dbReference>
<keyword evidence="3 11" id="KW-0808">Transferase</keyword>
<dbReference type="NCBIfam" id="NF008454">
    <property type="entry name" value="PRK11316.1"/>
    <property type="match status" value="1"/>
</dbReference>
<dbReference type="UniPathway" id="UPA00356">
    <property type="reaction ID" value="UER00437"/>
</dbReference>
<dbReference type="EC" id="2.7.1.167" evidence="11"/>
<dbReference type="InterPro" id="IPR014729">
    <property type="entry name" value="Rossmann-like_a/b/a_fold"/>
</dbReference>
<dbReference type="EC" id="2.7.7.70" evidence="11"/>
<comment type="pathway">
    <text evidence="11">Nucleotide-sugar biosynthesis; ADP-L-glycero-beta-D-manno-heptose biosynthesis; ADP-L-glycero-beta-D-manno-heptose from D-glycero-beta-D-manno-heptose 7-phosphate: step 1/4.</text>
</comment>
<organism evidence="14 15">
    <name type="scientific">Edaphobacter aggregans</name>
    <dbReference type="NCBI Taxonomy" id="570835"/>
    <lineage>
        <taxon>Bacteria</taxon>
        <taxon>Pseudomonadati</taxon>
        <taxon>Acidobacteriota</taxon>
        <taxon>Terriglobia</taxon>
        <taxon>Terriglobales</taxon>
        <taxon>Acidobacteriaceae</taxon>
        <taxon>Edaphobacter</taxon>
    </lineage>
</organism>
<dbReference type="HAMAP" id="MF_01603">
    <property type="entry name" value="HldE"/>
    <property type="match status" value="1"/>
</dbReference>
<dbReference type="InterPro" id="IPR029056">
    <property type="entry name" value="Ribokinase-like"/>
</dbReference>
<evidence type="ECO:0000256" key="7">
    <source>
        <dbReference type="ARBA" id="ARBA00022840"/>
    </source>
</evidence>
<name>A0A3R9WF06_9BACT</name>